<feature type="region of interest" description="Disordered" evidence="1">
    <location>
        <begin position="1"/>
        <end position="70"/>
    </location>
</feature>
<name>A0A1G4I325_TRYEQ</name>
<feature type="compositionally biased region" description="Basic and acidic residues" evidence="1">
    <location>
        <begin position="59"/>
        <end position="68"/>
    </location>
</feature>
<proteinExistence type="predicted"/>
<feature type="compositionally biased region" description="Polar residues" evidence="1">
    <location>
        <begin position="116"/>
        <end position="128"/>
    </location>
</feature>
<dbReference type="VEuPathDB" id="TriTrypDB:TEOVI_000888300"/>
<protein>
    <submittedName>
        <fullName evidence="2">Uncharacterized protein</fullName>
    </submittedName>
</protein>
<dbReference type="GeneID" id="92382817"/>
<evidence type="ECO:0000256" key="1">
    <source>
        <dbReference type="SAM" id="MobiDB-lite"/>
    </source>
</evidence>
<feature type="compositionally biased region" description="Polar residues" evidence="1">
    <location>
        <begin position="279"/>
        <end position="299"/>
    </location>
</feature>
<feature type="compositionally biased region" description="Polar residues" evidence="1">
    <location>
        <begin position="247"/>
        <end position="262"/>
    </location>
</feature>
<evidence type="ECO:0000313" key="3">
    <source>
        <dbReference type="Proteomes" id="UP000195570"/>
    </source>
</evidence>
<comment type="caution">
    <text evidence="2">The sequence shown here is derived from an EMBL/GenBank/DDBJ whole genome shotgun (WGS) entry which is preliminary data.</text>
</comment>
<feature type="region of interest" description="Disordered" evidence="1">
    <location>
        <begin position="116"/>
        <end position="145"/>
    </location>
</feature>
<dbReference type="AlphaFoldDB" id="A0A1G4I325"/>
<feature type="region of interest" description="Disordered" evidence="1">
    <location>
        <begin position="245"/>
        <end position="299"/>
    </location>
</feature>
<dbReference type="Proteomes" id="UP000195570">
    <property type="component" value="Unassembled WGS sequence"/>
</dbReference>
<sequence length="299" mass="31518">MSTTSSRTADDGLTELDGHVPGHFRLPTRGSQQPLDEDEDRALVSNGTGGDDGSCFSGDPHEVPHPEEPTQLNTRTLRRMQRAVAGGNIPLRADLLGGTNLRAQRTASAITAMSCTSGGMDAQSSGCDTSRAESKQKSNDVPLGRAHDSVANLSMASVESMCGSTVMPNILNRKNLDFFSAQLLSGGARLRQEFLSGEDVKPRGGEPSEMATADLPMSLWTEGGGSEHLSRFISQSDIGLNTEETRQGNAADSLSEATNPRTPANEEGMQSVMAEMGTFGSSSRIADPTTASEGSAQKK</sequence>
<organism evidence="2 3">
    <name type="scientific">Trypanosoma equiperdum</name>
    <dbReference type="NCBI Taxonomy" id="5694"/>
    <lineage>
        <taxon>Eukaryota</taxon>
        <taxon>Discoba</taxon>
        <taxon>Euglenozoa</taxon>
        <taxon>Kinetoplastea</taxon>
        <taxon>Metakinetoplastina</taxon>
        <taxon>Trypanosomatida</taxon>
        <taxon>Trypanosomatidae</taxon>
        <taxon>Trypanosoma</taxon>
    </lineage>
</organism>
<evidence type="ECO:0000313" key="2">
    <source>
        <dbReference type="EMBL" id="SCU66226.1"/>
    </source>
</evidence>
<reference evidence="2" key="1">
    <citation type="submission" date="2016-09" db="EMBL/GenBank/DDBJ databases">
        <authorList>
            <person name="Hebert L."/>
            <person name="Moumen B."/>
        </authorList>
    </citation>
    <scope>NUCLEOTIDE SEQUENCE [LARGE SCALE GENOMIC DNA]</scope>
    <source>
        <strain evidence="2">OVI</strain>
    </source>
</reference>
<accession>A0A1G4I325</accession>
<gene>
    <name evidence="2" type="ORF">TEOVI_000888300</name>
</gene>
<keyword evidence="3" id="KW-1185">Reference proteome</keyword>
<dbReference type="EMBL" id="CZPT02000522">
    <property type="protein sequence ID" value="SCU66226.1"/>
    <property type="molecule type" value="Genomic_DNA"/>
</dbReference>
<dbReference type="RefSeq" id="XP_067077693.1">
    <property type="nucleotide sequence ID" value="XM_067221592.1"/>
</dbReference>